<feature type="domain" description="Homeobox" evidence="9">
    <location>
        <begin position="250"/>
        <end position="310"/>
    </location>
</feature>
<name>A0A7R8YY03_HERIL</name>
<dbReference type="PANTHER" id="PTHR24339:SF28">
    <property type="entry name" value="E5-RELATED"/>
    <property type="match status" value="1"/>
</dbReference>
<evidence type="ECO:0000256" key="4">
    <source>
        <dbReference type="ARBA" id="ARBA00023155"/>
    </source>
</evidence>
<dbReference type="InParanoid" id="A0A7R8YY03"/>
<evidence type="ECO:0000256" key="8">
    <source>
        <dbReference type="SAM" id="MobiDB-lite"/>
    </source>
</evidence>
<evidence type="ECO:0000256" key="1">
    <source>
        <dbReference type="ARBA" id="ARBA00004123"/>
    </source>
</evidence>
<proteinExistence type="inferred from homology"/>
<dbReference type="Pfam" id="PF00046">
    <property type="entry name" value="Homeodomain"/>
    <property type="match status" value="1"/>
</dbReference>
<evidence type="ECO:0000256" key="7">
    <source>
        <dbReference type="RuleBase" id="RU000682"/>
    </source>
</evidence>
<feature type="compositionally biased region" description="Polar residues" evidence="8">
    <location>
        <begin position="119"/>
        <end position="128"/>
    </location>
</feature>
<dbReference type="GO" id="GO:0000978">
    <property type="term" value="F:RNA polymerase II cis-regulatory region sequence-specific DNA binding"/>
    <property type="evidence" value="ECO:0007669"/>
    <property type="project" value="TreeGrafter"/>
</dbReference>
<dbReference type="GO" id="GO:0005634">
    <property type="term" value="C:nucleus"/>
    <property type="evidence" value="ECO:0007669"/>
    <property type="project" value="UniProtKB-SubCell"/>
</dbReference>
<feature type="region of interest" description="Disordered" evidence="8">
    <location>
        <begin position="80"/>
        <end position="128"/>
    </location>
</feature>
<dbReference type="EMBL" id="LR899013">
    <property type="protein sequence ID" value="CAD7089978.1"/>
    <property type="molecule type" value="Genomic_DNA"/>
</dbReference>
<protein>
    <recommendedName>
        <fullName evidence="9">Homeobox domain-containing protein</fullName>
    </recommendedName>
</protein>
<dbReference type="AlphaFoldDB" id="A0A7R8YY03"/>
<dbReference type="OrthoDB" id="6159439at2759"/>
<gene>
    <name evidence="10" type="ORF">HERILL_LOCUS12493</name>
</gene>
<feature type="DNA-binding region" description="Homeobox" evidence="6">
    <location>
        <begin position="252"/>
        <end position="311"/>
    </location>
</feature>
<keyword evidence="4 6" id="KW-0371">Homeobox</keyword>
<dbReference type="InterPro" id="IPR050877">
    <property type="entry name" value="EMX-VAX-Noto_Homeobox_TFs"/>
</dbReference>
<feature type="compositionally biased region" description="Polar residues" evidence="8">
    <location>
        <begin position="80"/>
        <end position="90"/>
    </location>
</feature>
<comment type="similarity">
    <text evidence="2">Belongs to the EMX homeobox family.</text>
</comment>
<dbReference type="Proteomes" id="UP000594454">
    <property type="component" value="Chromosome 5"/>
</dbReference>
<comment type="subcellular location">
    <subcellularLocation>
        <location evidence="1 6 7">Nucleus</location>
    </subcellularLocation>
</comment>
<dbReference type="SMART" id="SM00389">
    <property type="entry name" value="HOX"/>
    <property type="match status" value="1"/>
</dbReference>
<dbReference type="PANTHER" id="PTHR24339">
    <property type="entry name" value="HOMEOBOX PROTEIN EMX-RELATED"/>
    <property type="match status" value="1"/>
</dbReference>
<evidence type="ECO:0000313" key="10">
    <source>
        <dbReference type="EMBL" id="CAD7089978.1"/>
    </source>
</evidence>
<evidence type="ECO:0000256" key="3">
    <source>
        <dbReference type="ARBA" id="ARBA00023125"/>
    </source>
</evidence>
<dbReference type="Gene3D" id="1.10.10.60">
    <property type="entry name" value="Homeodomain-like"/>
    <property type="match status" value="1"/>
</dbReference>
<dbReference type="PROSITE" id="PS50071">
    <property type="entry name" value="HOMEOBOX_2"/>
    <property type="match status" value="1"/>
</dbReference>
<evidence type="ECO:0000256" key="5">
    <source>
        <dbReference type="ARBA" id="ARBA00023242"/>
    </source>
</evidence>
<keyword evidence="5 6" id="KW-0539">Nucleus</keyword>
<dbReference type="SUPFAM" id="SSF46689">
    <property type="entry name" value="Homeodomain-like"/>
    <property type="match status" value="1"/>
</dbReference>
<dbReference type="GO" id="GO:0007420">
    <property type="term" value="P:brain development"/>
    <property type="evidence" value="ECO:0007669"/>
    <property type="project" value="TreeGrafter"/>
</dbReference>
<sequence>MTKMIPPVPTSAVMMPTPKQKIGFSIESIVGNDAAPSTNSPTALLKSESLQQQQNHHQSLHQQQRHDIQDIITRLHNSTNNVFSSSHNNLSPPPVQTRLTPDDQGSPPLKRLRTPSPLPSATSPQQQNLCNMSKQSPIVVPGMPPGLIRPFPVPPPNLPDIKAIPPYIGSPEMVAPQHNPHLLAAAQFQMAAALQAGHVLGPGGLPPHAPFLPNPGMTRESYPLYPWLLTRHGRIFPHRFPGNFLLQPFRKPKRIRTAFSPSQLLKLEHAFESNQYVVGAERKALAQSLNLSETQVKVWFQNRRTKHKRMQQEDEKGSGNGQQSSNSDRNASGASGDEDDDELIDMEMDDCPSDDELEGHQ</sequence>
<evidence type="ECO:0000259" key="9">
    <source>
        <dbReference type="PROSITE" id="PS50071"/>
    </source>
</evidence>
<evidence type="ECO:0000256" key="2">
    <source>
        <dbReference type="ARBA" id="ARBA00007397"/>
    </source>
</evidence>
<keyword evidence="3 6" id="KW-0238">DNA-binding</keyword>
<dbReference type="CDD" id="cd00086">
    <property type="entry name" value="homeodomain"/>
    <property type="match status" value="1"/>
</dbReference>
<dbReference type="PROSITE" id="PS00027">
    <property type="entry name" value="HOMEOBOX_1"/>
    <property type="match status" value="1"/>
</dbReference>
<dbReference type="InterPro" id="IPR009057">
    <property type="entry name" value="Homeodomain-like_sf"/>
</dbReference>
<dbReference type="OMA" id="MMPTPKQ"/>
<evidence type="ECO:0000256" key="6">
    <source>
        <dbReference type="PROSITE-ProRule" id="PRU00108"/>
    </source>
</evidence>
<feature type="compositionally biased region" description="Acidic residues" evidence="8">
    <location>
        <begin position="336"/>
        <end position="361"/>
    </location>
</feature>
<dbReference type="FunFam" id="1.10.10.60:FF:000081">
    <property type="entry name" value="Empty spiracles homeobox 2"/>
    <property type="match status" value="1"/>
</dbReference>
<dbReference type="GO" id="GO:0030182">
    <property type="term" value="P:neuron differentiation"/>
    <property type="evidence" value="ECO:0007669"/>
    <property type="project" value="TreeGrafter"/>
</dbReference>
<accession>A0A7R8YY03</accession>
<evidence type="ECO:0000313" key="11">
    <source>
        <dbReference type="Proteomes" id="UP000594454"/>
    </source>
</evidence>
<keyword evidence="11" id="KW-1185">Reference proteome</keyword>
<organism evidence="10 11">
    <name type="scientific">Hermetia illucens</name>
    <name type="common">Black soldier fly</name>
    <dbReference type="NCBI Taxonomy" id="343691"/>
    <lineage>
        <taxon>Eukaryota</taxon>
        <taxon>Metazoa</taxon>
        <taxon>Ecdysozoa</taxon>
        <taxon>Arthropoda</taxon>
        <taxon>Hexapoda</taxon>
        <taxon>Insecta</taxon>
        <taxon>Pterygota</taxon>
        <taxon>Neoptera</taxon>
        <taxon>Endopterygota</taxon>
        <taxon>Diptera</taxon>
        <taxon>Brachycera</taxon>
        <taxon>Stratiomyomorpha</taxon>
        <taxon>Stratiomyidae</taxon>
        <taxon>Hermetiinae</taxon>
        <taxon>Hermetia</taxon>
    </lineage>
</organism>
<dbReference type="FunCoup" id="A0A7R8YY03">
    <property type="interactions" value="1"/>
</dbReference>
<feature type="region of interest" description="Disordered" evidence="8">
    <location>
        <begin position="304"/>
        <end position="361"/>
    </location>
</feature>
<reference evidence="10 11" key="1">
    <citation type="submission" date="2020-11" db="EMBL/GenBank/DDBJ databases">
        <authorList>
            <person name="Wallbank WR R."/>
            <person name="Pardo Diaz C."/>
            <person name="Kozak K."/>
            <person name="Martin S."/>
            <person name="Jiggins C."/>
            <person name="Moest M."/>
            <person name="Warren A I."/>
            <person name="Generalovic N T."/>
            <person name="Byers J.R.P. K."/>
            <person name="Montejo-Kovacevich G."/>
            <person name="Yen C E."/>
        </authorList>
    </citation>
    <scope>NUCLEOTIDE SEQUENCE [LARGE SCALE GENOMIC DNA]</scope>
</reference>
<dbReference type="GO" id="GO:0000981">
    <property type="term" value="F:DNA-binding transcription factor activity, RNA polymerase II-specific"/>
    <property type="evidence" value="ECO:0007669"/>
    <property type="project" value="InterPro"/>
</dbReference>
<dbReference type="InterPro" id="IPR017970">
    <property type="entry name" value="Homeobox_CS"/>
</dbReference>
<dbReference type="InterPro" id="IPR001356">
    <property type="entry name" value="HD"/>
</dbReference>